<name>A0ABQ9G9L5_9NEOP</name>
<gene>
    <name evidence="2" type="ORF">PR048_030653</name>
</gene>
<feature type="region of interest" description="Disordered" evidence="1">
    <location>
        <begin position="489"/>
        <end position="529"/>
    </location>
</feature>
<organism evidence="2 3">
    <name type="scientific">Dryococelus australis</name>
    <dbReference type="NCBI Taxonomy" id="614101"/>
    <lineage>
        <taxon>Eukaryota</taxon>
        <taxon>Metazoa</taxon>
        <taxon>Ecdysozoa</taxon>
        <taxon>Arthropoda</taxon>
        <taxon>Hexapoda</taxon>
        <taxon>Insecta</taxon>
        <taxon>Pterygota</taxon>
        <taxon>Neoptera</taxon>
        <taxon>Polyneoptera</taxon>
        <taxon>Phasmatodea</taxon>
        <taxon>Verophasmatodea</taxon>
        <taxon>Anareolatae</taxon>
        <taxon>Phasmatidae</taxon>
        <taxon>Eurycanthinae</taxon>
        <taxon>Dryococelus</taxon>
    </lineage>
</organism>
<dbReference type="EMBL" id="JARBHB010000014">
    <property type="protein sequence ID" value="KAJ8869091.1"/>
    <property type="molecule type" value="Genomic_DNA"/>
</dbReference>
<comment type="caution">
    <text evidence="2">The sequence shown here is derived from an EMBL/GenBank/DDBJ whole genome shotgun (WGS) entry which is preliminary data.</text>
</comment>
<keyword evidence="3" id="KW-1185">Reference proteome</keyword>
<accession>A0ABQ9G9L5</accession>
<feature type="region of interest" description="Disordered" evidence="1">
    <location>
        <begin position="288"/>
        <end position="308"/>
    </location>
</feature>
<evidence type="ECO:0000256" key="1">
    <source>
        <dbReference type="SAM" id="MobiDB-lite"/>
    </source>
</evidence>
<feature type="compositionally biased region" description="Basic and acidic residues" evidence="1">
    <location>
        <begin position="294"/>
        <end position="305"/>
    </location>
</feature>
<feature type="compositionally biased region" description="Polar residues" evidence="1">
    <location>
        <begin position="504"/>
        <end position="529"/>
    </location>
</feature>
<reference evidence="2 3" key="1">
    <citation type="submission" date="2023-02" db="EMBL/GenBank/DDBJ databases">
        <title>LHISI_Scaffold_Assembly.</title>
        <authorList>
            <person name="Stuart O.P."/>
            <person name="Cleave R."/>
            <person name="Magrath M.J.L."/>
            <person name="Mikheyev A.S."/>
        </authorList>
    </citation>
    <scope>NUCLEOTIDE SEQUENCE [LARGE SCALE GENOMIC DNA]</scope>
    <source>
        <strain evidence="2">Daus_M_001</strain>
        <tissue evidence="2">Leg muscle</tissue>
    </source>
</reference>
<evidence type="ECO:0000313" key="2">
    <source>
        <dbReference type="EMBL" id="KAJ8869091.1"/>
    </source>
</evidence>
<protein>
    <submittedName>
        <fullName evidence="2">Uncharacterized protein</fullName>
    </submittedName>
</protein>
<proteinExistence type="predicted"/>
<sequence length="529" mass="59773">MSGIFCYVTERTGGREISLYFDLAIGNIACNDAQLDRQNKVEDNQTVDIGKCSLTNLSPGITGLGREGVQNRALYPSPELWYLAQFCTEKKQQLKIKIRMAKNKGFKAGRLECATGPRWWSGQTTCILPRRIGLDSQRRCSRILARWNCVGRCRCRPVFSGISRFSSHGHKRNYERLARSGDDTLDAHVSIALITPLLLGLKGGPSFTLPRKVVSYSAPTKAAPQQVSFRPPPPEQTRAGFLGDFPFAFRRSSLHPHRLSRPQSAMTRMEEPHQYSLRVILGNHGGPKWRWRKRDPNQDPPKCESEGLPPGYLAHKYDGQSTIPRRAARVEFLLVFTCFDGNHRREESEVAHDATWRDDIDEAMTMKKPWQIVKTEDGGEPRGGETMDSELQCQTLSPDFVIIGFSGLLPTMAANLNTYSPTAECVFAVDAIVPLVYLPRDFHRNRPYRRTSNILIVMRAPYRERRLFSLIRFALDRVALSAESTTAGTLRVAETSTDRRRMKTSTNETGHNPFSRQQSINNQRTLGTS</sequence>
<dbReference type="Proteomes" id="UP001159363">
    <property type="component" value="Chromosome 13"/>
</dbReference>
<evidence type="ECO:0000313" key="3">
    <source>
        <dbReference type="Proteomes" id="UP001159363"/>
    </source>
</evidence>